<keyword evidence="2" id="KW-1185">Reference proteome</keyword>
<dbReference type="RefSeq" id="WP_227601039.1">
    <property type="nucleotide sequence ID" value="NZ_JAJEPX010000037.1"/>
</dbReference>
<evidence type="ECO:0000313" key="1">
    <source>
        <dbReference type="EMBL" id="MCC2177519.1"/>
    </source>
</evidence>
<evidence type="ECO:0000313" key="2">
    <source>
        <dbReference type="Proteomes" id="UP001298753"/>
    </source>
</evidence>
<dbReference type="EMBL" id="JAJEPX010000037">
    <property type="protein sequence ID" value="MCC2177519.1"/>
    <property type="molecule type" value="Genomic_DNA"/>
</dbReference>
<proteinExistence type="predicted"/>
<gene>
    <name evidence="1" type="ORF">LKD22_10355</name>
</gene>
<reference evidence="1 2" key="1">
    <citation type="submission" date="2021-10" db="EMBL/GenBank/DDBJ databases">
        <title>Anaerobic single-cell dispensing facilitates the cultivation of human gut bacteria.</title>
        <authorList>
            <person name="Afrizal A."/>
        </authorList>
    </citation>
    <scope>NUCLEOTIDE SEQUENCE [LARGE SCALE GENOMIC DNA]</scope>
    <source>
        <strain evidence="1 2">CLA-AA-H270</strain>
    </source>
</reference>
<comment type="caution">
    <text evidence="1">The sequence shown here is derived from an EMBL/GenBank/DDBJ whole genome shotgun (WGS) entry which is preliminary data.</text>
</comment>
<protein>
    <submittedName>
        <fullName evidence="1">Uncharacterized protein</fullName>
    </submittedName>
</protein>
<sequence length="56" mass="6405">MCLVIVDDVGEQADNSQRTENDFSCVHLFTSSTVREIFNGLDNQIDHRAYSLENWA</sequence>
<organism evidence="1 2">
    <name type="scientific">Agathobaculum butyriciproducens</name>
    <dbReference type="NCBI Taxonomy" id="1628085"/>
    <lineage>
        <taxon>Bacteria</taxon>
        <taxon>Bacillati</taxon>
        <taxon>Bacillota</taxon>
        <taxon>Clostridia</taxon>
        <taxon>Eubacteriales</taxon>
        <taxon>Butyricicoccaceae</taxon>
        <taxon>Agathobaculum</taxon>
    </lineage>
</organism>
<accession>A0AAW4VX36</accession>
<dbReference type="AlphaFoldDB" id="A0AAW4VX36"/>
<dbReference type="Proteomes" id="UP001298753">
    <property type="component" value="Unassembled WGS sequence"/>
</dbReference>
<name>A0AAW4VX36_9FIRM</name>